<name>A0ABD3GWU9_9MARC</name>
<comment type="caution">
    <text evidence="1">The sequence shown here is derived from an EMBL/GenBank/DDBJ whole genome shotgun (WGS) entry which is preliminary data.</text>
</comment>
<dbReference type="Proteomes" id="UP001633002">
    <property type="component" value="Unassembled WGS sequence"/>
</dbReference>
<protein>
    <recommendedName>
        <fullName evidence="3">DDE-1 domain-containing protein</fullName>
    </recommendedName>
</protein>
<keyword evidence="2" id="KW-1185">Reference proteome</keyword>
<gene>
    <name evidence="1" type="ORF">R1sor_000879</name>
</gene>
<reference evidence="1 2" key="1">
    <citation type="submission" date="2024-09" db="EMBL/GenBank/DDBJ databases">
        <title>Chromosome-scale assembly of Riccia sorocarpa.</title>
        <authorList>
            <person name="Paukszto L."/>
        </authorList>
    </citation>
    <scope>NUCLEOTIDE SEQUENCE [LARGE SCALE GENOMIC DNA]</scope>
    <source>
        <strain evidence="1">LP-2024</strain>
        <tissue evidence="1">Aerial parts of the thallus</tissue>
    </source>
</reference>
<dbReference type="AlphaFoldDB" id="A0ABD3GWU9"/>
<evidence type="ECO:0008006" key="3">
    <source>
        <dbReference type="Google" id="ProtNLM"/>
    </source>
</evidence>
<dbReference type="EMBL" id="JBJQOH010000006">
    <property type="protein sequence ID" value="KAL3682857.1"/>
    <property type="molecule type" value="Genomic_DNA"/>
</dbReference>
<organism evidence="1 2">
    <name type="scientific">Riccia sorocarpa</name>
    <dbReference type="NCBI Taxonomy" id="122646"/>
    <lineage>
        <taxon>Eukaryota</taxon>
        <taxon>Viridiplantae</taxon>
        <taxon>Streptophyta</taxon>
        <taxon>Embryophyta</taxon>
        <taxon>Marchantiophyta</taxon>
        <taxon>Marchantiopsida</taxon>
        <taxon>Marchantiidae</taxon>
        <taxon>Marchantiales</taxon>
        <taxon>Ricciaceae</taxon>
        <taxon>Riccia</taxon>
    </lineage>
</organism>
<sequence>MVDSQGVQIIERITRQWIQLFMERFNIGCRVRTRKLMTSPLITERQLHMEMSVAYHLGTVYREFQNGELDEHMIENVDETHFVINMDNGYTLGFQGDEERSDVVSGGQGMTMIVRLIGRRDSRIETPMIIFQNKDRRYPIRGIPDDIPGVCYRTGPKGWNDMTIFPQWFKETRVISRDRHDRTGIIYMDNCGCHNETPQLLAALEDVNAVIRLGLISIAWTAAQGLQSVVQRMEKASQRVEAMSGPGSSRTCLADAVDPDFSSAASRRDTRVFHCASYEPWCGGMVAELEVEGQGFDRRAWMDELPAWGA</sequence>
<accession>A0ABD3GWU9</accession>
<evidence type="ECO:0000313" key="2">
    <source>
        <dbReference type="Proteomes" id="UP001633002"/>
    </source>
</evidence>
<evidence type="ECO:0000313" key="1">
    <source>
        <dbReference type="EMBL" id="KAL3682857.1"/>
    </source>
</evidence>
<proteinExistence type="predicted"/>